<accession>A0A9P5U9R3</accession>
<dbReference type="EMBL" id="JADNRY010000034">
    <property type="protein sequence ID" value="KAF9071239.1"/>
    <property type="molecule type" value="Genomic_DNA"/>
</dbReference>
<evidence type="ECO:0000313" key="3">
    <source>
        <dbReference type="Proteomes" id="UP000772434"/>
    </source>
</evidence>
<feature type="non-terminal residue" evidence="2">
    <location>
        <position position="152"/>
    </location>
</feature>
<keyword evidence="3" id="KW-1185">Reference proteome</keyword>
<evidence type="ECO:0000256" key="1">
    <source>
        <dbReference type="SAM" id="Phobius"/>
    </source>
</evidence>
<protein>
    <submittedName>
        <fullName evidence="2">Uncharacterized protein</fullName>
    </submittedName>
</protein>
<comment type="caution">
    <text evidence="2">The sequence shown here is derived from an EMBL/GenBank/DDBJ whole genome shotgun (WGS) entry which is preliminary data.</text>
</comment>
<keyword evidence="1" id="KW-0812">Transmembrane</keyword>
<organism evidence="2 3">
    <name type="scientific">Rhodocollybia butyracea</name>
    <dbReference type="NCBI Taxonomy" id="206335"/>
    <lineage>
        <taxon>Eukaryota</taxon>
        <taxon>Fungi</taxon>
        <taxon>Dikarya</taxon>
        <taxon>Basidiomycota</taxon>
        <taxon>Agaricomycotina</taxon>
        <taxon>Agaricomycetes</taxon>
        <taxon>Agaricomycetidae</taxon>
        <taxon>Agaricales</taxon>
        <taxon>Marasmiineae</taxon>
        <taxon>Omphalotaceae</taxon>
        <taxon>Rhodocollybia</taxon>
    </lineage>
</organism>
<evidence type="ECO:0000313" key="2">
    <source>
        <dbReference type="EMBL" id="KAF9071239.1"/>
    </source>
</evidence>
<sequence>MDEHFPSIRCRLILSIVRTSLSFFHQYHLLFFVLARLNLSSLERPRRFTVCPDSLVCFYCPVNESSSSQPRFNQLSAICRSSVLQPLMTVRCPSHSIHSFQKSVLSGTVVTKNALIYFFALQDFLIFRFIFIFSVLSSHLFVYLPTHARTKT</sequence>
<name>A0A9P5U9R3_9AGAR</name>
<gene>
    <name evidence="2" type="ORF">BDP27DRAFT_1322580</name>
</gene>
<feature type="transmembrane region" description="Helical" evidence="1">
    <location>
        <begin position="125"/>
        <end position="144"/>
    </location>
</feature>
<keyword evidence="1" id="KW-1133">Transmembrane helix</keyword>
<dbReference type="Proteomes" id="UP000772434">
    <property type="component" value="Unassembled WGS sequence"/>
</dbReference>
<dbReference type="AlphaFoldDB" id="A0A9P5U9R3"/>
<proteinExistence type="predicted"/>
<keyword evidence="1" id="KW-0472">Membrane</keyword>
<reference evidence="2" key="1">
    <citation type="submission" date="2020-11" db="EMBL/GenBank/DDBJ databases">
        <authorList>
            <consortium name="DOE Joint Genome Institute"/>
            <person name="Ahrendt S."/>
            <person name="Riley R."/>
            <person name="Andreopoulos W."/>
            <person name="Labutti K."/>
            <person name="Pangilinan J."/>
            <person name="Ruiz-Duenas F.J."/>
            <person name="Barrasa J.M."/>
            <person name="Sanchez-Garcia M."/>
            <person name="Camarero S."/>
            <person name="Miyauchi S."/>
            <person name="Serrano A."/>
            <person name="Linde D."/>
            <person name="Babiker R."/>
            <person name="Drula E."/>
            <person name="Ayuso-Fernandez I."/>
            <person name="Pacheco R."/>
            <person name="Padilla G."/>
            <person name="Ferreira P."/>
            <person name="Barriuso J."/>
            <person name="Kellner H."/>
            <person name="Castanera R."/>
            <person name="Alfaro M."/>
            <person name="Ramirez L."/>
            <person name="Pisabarro A.G."/>
            <person name="Kuo A."/>
            <person name="Tritt A."/>
            <person name="Lipzen A."/>
            <person name="He G."/>
            <person name="Yan M."/>
            <person name="Ng V."/>
            <person name="Cullen D."/>
            <person name="Martin F."/>
            <person name="Rosso M.-N."/>
            <person name="Henrissat B."/>
            <person name="Hibbett D."/>
            <person name="Martinez A.T."/>
            <person name="Grigoriev I.V."/>
        </authorList>
    </citation>
    <scope>NUCLEOTIDE SEQUENCE</scope>
    <source>
        <strain evidence="2">AH 40177</strain>
    </source>
</reference>